<dbReference type="PANTHER" id="PTHR39569:SF1">
    <property type="entry name" value="INORGANIC TRIPHOSPHATASE"/>
    <property type="match status" value="1"/>
</dbReference>
<dbReference type="InterPro" id="IPR038186">
    <property type="entry name" value="CHAD_dom_sf"/>
</dbReference>
<reference evidence="3 4" key="1">
    <citation type="submission" date="2016-10" db="EMBL/GenBank/DDBJ databases">
        <authorList>
            <person name="de Groot N.N."/>
        </authorList>
    </citation>
    <scope>NUCLEOTIDE SEQUENCE [LARGE SCALE GENOMIC DNA]</scope>
    <source>
        <strain evidence="3 4">ATCC 35022</strain>
    </source>
</reference>
<dbReference type="AlphaFoldDB" id="A0A1G6DQN6"/>
<feature type="domain" description="CYTH" evidence="1">
    <location>
        <begin position="1"/>
        <end position="204"/>
    </location>
</feature>
<name>A0A1G6DQN6_9HYPH</name>
<dbReference type="InterPro" id="IPR023577">
    <property type="entry name" value="CYTH_domain"/>
</dbReference>
<organism evidence="3 4">
    <name type="scientific">Bauldia litoralis</name>
    <dbReference type="NCBI Taxonomy" id="665467"/>
    <lineage>
        <taxon>Bacteria</taxon>
        <taxon>Pseudomonadati</taxon>
        <taxon>Pseudomonadota</taxon>
        <taxon>Alphaproteobacteria</taxon>
        <taxon>Hyphomicrobiales</taxon>
        <taxon>Kaistiaceae</taxon>
        <taxon>Bauldia</taxon>
    </lineage>
</organism>
<dbReference type="SMART" id="SM00880">
    <property type="entry name" value="CHAD"/>
    <property type="match status" value="1"/>
</dbReference>
<evidence type="ECO:0000313" key="4">
    <source>
        <dbReference type="Proteomes" id="UP000199071"/>
    </source>
</evidence>
<dbReference type="PROSITE" id="PS51708">
    <property type="entry name" value="CHAD"/>
    <property type="match status" value="1"/>
</dbReference>
<dbReference type="InterPro" id="IPR033469">
    <property type="entry name" value="CYTH-like_dom_sf"/>
</dbReference>
<dbReference type="OrthoDB" id="9777271at2"/>
<sequence>MREIELKFEIDDPTLKRLRAQIRASKLSTGASRTRTLRSTYFDTPEHALRAAGFSLRLRRDGRRWIQTVKTTAAPNGGLTDVGEVENPAPGGRLCLEAIPDETIRDTILHAVNGSALQPVCETVIRRQAKEVTLEDGTRAELAIDVGEIHAGERTEPLREAEIELIEGDRRGLFDIAHLLFPDGGLRFSRLSKSARGFLLAERGWIDPPLAPRNAQTVPLDPNETAELAARDILRECFDQVATNMVVMQRLDDPEGPHQLRVGLRRLRSAFSVFAPVLKSPEMSRLEDEARWLGHVVGGLRDLDVVTNDIIRREAETHPDQPGLAALDAPLRQHADAVRKEVAETLTGARAQAFVLDLTRFVETRGWILPADFDQSRRLATPIARLAETALAGHWKKAGKCARRIEKLTVEQRHDLRKELKKLRYAVDFLSPLYSRKAVDPFRKRLRKIQNVLGALNDSVIVAATLESTDLDAIDDRQVQRAIGWVIGASQARAEGCWEEAKARWRDLEESPQFWKKAG</sequence>
<dbReference type="EMBL" id="FMXQ01000008">
    <property type="protein sequence ID" value="SDB47412.1"/>
    <property type="molecule type" value="Genomic_DNA"/>
</dbReference>
<dbReference type="Pfam" id="PF01928">
    <property type="entry name" value="CYTH"/>
    <property type="match status" value="1"/>
</dbReference>
<dbReference type="PROSITE" id="PS51707">
    <property type="entry name" value="CYTH"/>
    <property type="match status" value="1"/>
</dbReference>
<dbReference type="Gene3D" id="1.40.20.10">
    <property type="entry name" value="CHAD domain"/>
    <property type="match status" value="1"/>
</dbReference>
<protein>
    <submittedName>
        <fullName evidence="3">Inorganic triphosphatase YgiF, contains CYTH and CHAD domains</fullName>
    </submittedName>
</protein>
<dbReference type="RefSeq" id="WP_090878562.1">
    <property type="nucleotide sequence ID" value="NZ_FMXQ01000008.1"/>
</dbReference>
<gene>
    <name evidence="3" type="ORF">SAMN02982931_03638</name>
</gene>
<dbReference type="InterPro" id="IPR039013">
    <property type="entry name" value="YgiF"/>
</dbReference>
<evidence type="ECO:0000259" key="2">
    <source>
        <dbReference type="PROSITE" id="PS51708"/>
    </source>
</evidence>
<evidence type="ECO:0000259" key="1">
    <source>
        <dbReference type="PROSITE" id="PS51707"/>
    </source>
</evidence>
<feature type="domain" description="CHAD" evidence="2">
    <location>
        <begin position="223"/>
        <end position="519"/>
    </location>
</feature>
<dbReference type="GO" id="GO:0046872">
    <property type="term" value="F:metal ion binding"/>
    <property type="evidence" value="ECO:0007669"/>
    <property type="project" value="TreeGrafter"/>
</dbReference>
<proteinExistence type="predicted"/>
<dbReference type="SMART" id="SM01118">
    <property type="entry name" value="CYTH"/>
    <property type="match status" value="1"/>
</dbReference>
<dbReference type="Pfam" id="PF05235">
    <property type="entry name" value="CHAD"/>
    <property type="match status" value="1"/>
</dbReference>
<dbReference type="Gene3D" id="2.40.320.10">
    <property type="entry name" value="Hypothetical Protein Pfu-838710-001"/>
    <property type="match status" value="1"/>
</dbReference>
<evidence type="ECO:0000313" key="3">
    <source>
        <dbReference type="EMBL" id="SDB47412.1"/>
    </source>
</evidence>
<dbReference type="SUPFAM" id="SSF55154">
    <property type="entry name" value="CYTH-like phosphatases"/>
    <property type="match status" value="1"/>
</dbReference>
<keyword evidence="4" id="KW-1185">Reference proteome</keyword>
<accession>A0A1G6DQN6</accession>
<dbReference type="PANTHER" id="PTHR39569">
    <property type="entry name" value="INORGANIC TRIPHOSPHATASE"/>
    <property type="match status" value="1"/>
</dbReference>
<dbReference type="GO" id="GO:0050355">
    <property type="term" value="F:inorganic triphosphate phosphatase activity"/>
    <property type="evidence" value="ECO:0007669"/>
    <property type="project" value="InterPro"/>
</dbReference>
<dbReference type="Proteomes" id="UP000199071">
    <property type="component" value="Unassembled WGS sequence"/>
</dbReference>
<dbReference type="InterPro" id="IPR007899">
    <property type="entry name" value="CHAD_dom"/>
</dbReference>
<dbReference type="CDD" id="cd07756">
    <property type="entry name" value="CYTH-like_Pase_CHAD"/>
    <property type="match status" value="1"/>
</dbReference>